<dbReference type="PANTHER" id="PTHR28047">
    <property type="entry name" value="PROTEIN DCG1"/>
    <property type="match status" value="1"/>
</dbReference>
<dbReference type="Proteomes" id="UP001597302">
    <property type="component" value="Unassembled WGS sequence"/>
</dbReference>
<dbReference type="RefSeq" id="WP_131578824.1">
    <property type="nucleotide sequence ID" value="NZ_CBCSAJ010000139.1"/>
</dbReference>
<dbReference type="InterPro" id="IPR052186">
    <property type="entry name" value="Hydantoin_racemase-like"/>
</dbReference>
<comment type="caution">
    <text evidence="2">The sequence shown here is derived from an EMBL/GenBank/DDBJ whole genome shotgun (WGS) entry which is preliminary data.</text>
</comment>
<evidence type="ECO:0000256" key="1">
    <source>
        <dbReference type="ARBA" id="ARBA00038414"/>
    </source>
</evidence>
<reference evidence="3" key="1">
    <citation type="journal article" date="2019" name="Int. J. Syst. Evol. Microbiol.">
        <title>The Global Catalogue of Microorganisms (GCM) 10K type strain sequencing project: providing services to taxonomists for standard genome sequencing and annotation.</title>
        <authorList>
            <consortium name="The Broad Institute Genomics Platform"/>
            <consortium name="The Broad Institute Genome Sequencing Center for Infectious Disease"/>
            <person name="Wu L."/>
            <person name="Ma J."/>
        </authorList>
    </citation>
    <scope>NUCLEOTIDE SEQUENCE [LARGE SCALE GENOMIC DNA]</scope>
    <source>
        <strain evidence="3">CCM 8875</strain>
    </source>
</reference>
<dbReference type="Gene3D" id="3.40.50.12500">
    <property type="match status" value="1"/>
</dbReference>
<organism evidence="2 3">
    <name type="scientific">Paracoccus nototheniae</name>
    <dbReference type="NCBI Taxonomy" id="2489002"/>
    <lineage>
        <taxon>Bacteria</taxon>
        <taxon>Pseudomonadati</taxon>
        <taxon>Pseudomonadota</taxon>
        <taxon>Alphaproteobacteria</taxon>
        <taxon>Rhodobacterales</taxon>
        <taxon>Paracoccaceae</taxon>
        <taxon>Paracoccus</taxon>
    </lineage>
</organism>
<name>A0ABW4E0N1_9RHOB</name>
<evidence type="ECO:0000313" key="3">
    <source>
        <dbReference type="Proteomes" id="UP001597302"/>
    </source>
</evidence>
<gene>
    <name evidence="2" type="ORF">ACFQ5P_15430</name>
</gene>
<dbReference type="PANTHER" id="PTHR28047:SF5">
    <property type="entry name" value="PROTEIN DCG1"/>
    <property type="match status" value="1"/>
</dbReference>
<keyword evidence="3" id="KW-1185">Reference proteome</keyword>
<protein>
    <submittedName>
        <fullName evidence="2">Aspartate/glutamate racemase family protein</fullName>
    </submittedName>
</protein>
<dbReference type="InterPro" id="IPR053714">
    <property type="entry name" value="Iso_Racemase_Enz_sf"/>
</dbReference>
<comment type="similarity">
    <text evidence="1">Belongs to the HyuE racemase family.</text>
</comment>
<sequence length="218" mass="22331">MRIALINPNTSTATTQQMVRIAAAHFRGDLQGLTAPFGAPLITTPDALDQAALAVMALLPDLSGFDGVVVSAFGDPGQAALARSLPVPVTGIAEAAMAEAHALAPRFAVVTTTSDLVARIDRRAIDLGHRTAYAGCWITPGDAAEVTADPDRLLTALHEAALVALADDPSIGALIIGGGPLAQAAVALAGMLSVPVVQPIPAAMRLVQSRIEDKDIRP</sequence>
<dbReference type="Pfam" id="PF01177">
    <property type="entry name" value="Asp_Glu_race"/>
    <property type="match status" value="1"/>
</dbReference>
<dbReference type="EMBL" id="JBHTOQ010000035">
    <property type="protein sequence ID" value="MFD1482686.1"/>
    <property type="molecule type" value="Genomic_DNA"/>
</dbReference>
<accession>A0ABW4E0N1</accession>
<dbReference type="InterPro" id="IPR015942">
    <property type="entry name" value="Asp/Glu/hydantoin_racemase"/>
</dbReference>
<evidence type="ECO:0000313" key="2">
    <source>
        <dbReference type="EMBL" id="MFD1482686.1"/>
    </source>
</evidence>
<proteinExistence type="inferred from homology"/>